<evidence type="ECO:0000256" key="1">
    <source>
        <dbReference type="ARBA" id="ARBA00010552"/>
    </source>
</evidence>
<dbReference type="GO" id="GO:0019239">
    <property type="term" value="F:deaminase activity"/>
    <property type="evidence" value="ECO:0007669"/>
    <property type="project" value="TreeGrafter"/>
</dbReference>
<dbReference type="PROSITE" id="PS01094">
    <property type="entry name" value="UPF0076"/>
    <property type="match status" value="1"/>
</dbReference>
<reference evidence="2 3" key="1">
    <citation type="submission" date="2019-08" db="EMBL/GenBank/DDBJ databases">
        <authorList>
            <person name="Peeters C."/>
        </authorList>
    </citation>
    <scope>NUCLEOTIDE SEQUENCE [LARGE SCALE GENOMIC DNA]</scope>
    <source>
        <strain evidence="2 3">LMG 30175</strain>
    </source>
</reference>
<dbReference type="InterPro" id="IPR006175">
    <property type="entry name" value="YjgF/YER057c/UK114"/>
</dbReference>
<dbReference type="NCBIfam" id="TIGR00004">
    <property type="entry name" value="Rid family detoxifying hydrolase"/>
    <property type="match status" value="1"/>
</dbReference>
<dbReference type="AlphaFoldDB" id="A0A5E4VAT2"/>
<dbReference type="InterPro" id="IPR035959">
    <property type="entry name" value="RutC-like_sf"/>
</dbReference>
<dbReference type="Proteomes" id="UP000414233">
    <property type="component" value="Unassembled WGS sequence"/>
</dbReference>
<dbReference type="PANTHER" id="PTHR11803:SF39">
    <property type="entry name" value="2-IMINOBUTANOATE_2-IMINOPROPANOATE DEAMINASE"/>
    <property type="match status" value="1"/>
</dbReference>
<dbReference type="OrthoDB" id="9803101at2"/>
<evidence type="ECO:0000313" key="3">
    <source>
        <dbReference type="Proteomes" id="UP000414233"/>
    </source>
</evidence>
<protein>
    <submittedName>
        <fullName evidence="2">Reactive intermediate/imine deaminase</fullName>
    </submittedName>
</protein>
<evidence type="ECO:0000313" key="2">
    <source>
        <dbReference type="EMBL" id="VVE09348.1"/>
    </source>
</evidence>
<dbReference type="GO" id="GO:0005829">
    <property type="term" value="C:cytosol"/>
    <property type="evidence" value="ECO:0007669"/>
    <property type="project" value="TreeGrafter"/>
</dbReference>
<name>A0A5E4VAT2_9BURK</name>
<comment type="similarity">
    <text evidence="1">Belongs to the RutC family.</text>
</comment>
<dbReference type="FunFam" id="3.30.1330.40:FF:000001">
    <property type="entry name" value="L-PSP family endoribonuclease"/>
    <property type="match status" value="1"/>
</dbReference>
<dbReference type="Pfam" id="PF01042">
    <property type="entry name" value="Ribonuc_L-PSP"/>
    <property type="match status" value="1"/>
</dbReference>
<keyword evidence="3" id="KW-1185">Reference proteome</keyword>
<sequence>MTHTTIKTDNAPAAIGPYSQGVGLSGLVFCSGQLPVAPDTGEVPVGIGAQTHQSLKNVAAVLAAGGASLDSVVKTTVFVKDLGQFAEMNKVYASYFGENAPARSTVEVARLPKDVLVEIEAIAYVTSRA</sequence>
<dbReference type="InterPro" id="IPR019897">
    <property type="entry name" value="RidA_CS"/>
</dbReference>
<proteinExistence type="inferred from homology"/>
<dbReference type="Gene3D" id="3.30.1330.40">
    <property type="entry name" value="RutC-like"/>
    <property type="match status" value="1"/>
</dbReference>
<organism evidence="2 3">
    <name type="scientific">Pandoraea terrae</name>
    <dbReference type="NCBI Taxonomy" id="1537710"/>
    <lineage>
        <taxon>Bacteria</taxon>
        <taxon>Pseudomonadati</taxon>
        <taxon>Pseudomonadota</taxon>
        <taxon>Betaproteobacteria</taxon>
        <taxon>Burkholderiales</taxon>
        <taxon>Burkholderiaceae</taxon>
        <taxon>Pandoraea</taxon>
    </lineage>
</organism>
<dbReference type="SUPFAM" id="SSF55298">
    <property type="entry name" value="YjgF-like"/>
    <property type="match status" value="1"/>
</dbReference>
<dbReference type="PANTHER" id="PTHR11803">
    <property type="entry name" value="2-IMINOBUTANOATE/2-IMINOPROPANOATE DEAMINASE RIDA"/>
    <property type="match status" value="1"/>
</dbReference>
<gene>
    <name evidence="2" type="ORF">PTE30175_02477</name>
</gene>
<dbReference type="CDD" id="cd00448">
    <property type="entry name" value="YjgF_YER057c_UK114_family"/>
    <property type="match status" value="1"/>
</dbReference>
<dbReference type="RefSeq" id="WP_150697348.1">
    <property type="nucleotide sequence ID" value="NZ_CABPRZ010000009.1"/>
</dbReference>
<accession>A0A5E4VAT2</accession>
<dbReference type="EMBL" id="CABPRZ010000009">
    <property type="protein sequence ID" value="VVE09348.1"/>
    <property type="molecule type" value="Genomic_DNA"/>
</dbReference>
<dbReference type="InterPro" id="IPR006056">
    <property type="entry name" value="RidA"/>
</dbReference>